<reference evidence="1" key="1">
    <citation type="submission" date="2022-12" db="EMBL/GenBank/DDBJ databases">
        <title>Chromosome-level genome assembly of the bean flower thrips Megalurothrips usitatus.</title>
        <authorList>
            <person name="Ma L."/>
            <person name="Liu Q."/>
            <person name="Li H."/>
            <person name="Cai W."/>
        </authorList>
    </citation>
    <scope>NUCLEOTIDE SEQUENCE</scope>
    <source>
        <strain evidence="1">Cailab_2022a</strain>
    </source>
</reference>
<dbReference type="Pfam" id="PF08615">
    <property type="entry name" value="RNase_H2_suC"/>
    <property type="match status" value="1"/>
</dbReference>
<dbReference type="Proteomes" id="UP001075354">
    <property type="component" value="Chromosome 15"/>
</dbReference>
<dbReference type="EMBL" id="JAPTSV010000015">
    <property type="protein sequence ID" value="KAJ1519843.1"/>
    <property type="molecule type" value="Genomic_DNA"/>
</dbReference>
<name>A0AAV7X4W5_9NEOP</name>
<keyword evidence="2" id="KW-1185">Reference proteome</keyword>
<protein>
    <submittedName>
        <fullName evidence="1">Uncharacterized protein</fullName>
    </submittedName>
</protein>
<proteinExistence type="predicted"/>
<dbReference type="PANTHER" id="PTHR47204">
    <property type="entry name" value="OS02G0168900 PROTEIN"/>
    <property type="match status" value="1"/>
</dbReference>
<dbReference type="AlphaFoldDB" id="A0AAV7X4W5"/>
<dbReference type="GO" id="GO:0006401">
    <property type="term" value="P:RNA catabolic process"/>
    <property type="evidence" value="ECO:0007669"/>
    <property type="project" value="InterPro"/>
</dbReference>
<evidence type="ECO:0000313" key="1">
    <source>
        <dbReference type="EMBL" id="KAJ1519843.1"/>
    </source>
</evidence>
<evidence type="ECO:0000313" key="2">
    <source>
        <dbReference type="Proteomes" id="UP001075354"/>
    </source>
</evidence>
<gene>
    <name evidence="1" type="ORF">ONE63_004088</name>
</gene>
<dbReference type="GO" id="GO:0032299">
    <property type="term" value="C:ribonuclease H2 complex"/>
    <property type="evidence" value="ECO:0007669"/>
    <property type="project" value="InterPro"/>
</dbReference>
<dbReference type="PANTHER" id="PTHR47204:SF1">
    <property type="entry name" value="RIBONUCLEASE H2 SUBUNIT C"/>
    <property type="match status" value="1"/>
</dbReference>
<comment type="caution">
    <text evidence="1">The sequence shown here is derived from an EMBL/GenBank/DDBJ whole genome shotgun (WGS) entry which is preliminary data.</text>
</comment>
<organism evidence="1 2">
    <name type="scientific">Megalurothrips usitatus</name>
    <name type="common">bean blossom thrips</name>
    <dbReference type="NCBI Taxonomy" id="439358"/>
    <lineage>
        <taxon>Eukaryota</taxon>
        <taxon>Metazoa</taxon>
        <taxon>Ecdysozoa</taxon>
        <taxon>Arthropoda</taxon>
        <taxon>Hexapoda</taxon>
        <taxon>Insecta</taxon>
        <taxon>Pterygota</taxon>
        <taxon>Neoptera</taxon>
        <taxon>Paraneoptera</taxon>
        <taxon>Thysanoptera</taxon>
        <taxon>Terebrantia</taxon>
        <taxon>Thripoidea</taxon>
        <taxon>Thripidae</taxon>
        <taxon>Megalurothrips</taxon>
    </lineage>
</organism>
<accession>A0AAV7X4W5</accession>
<dbReference type="CDD" id="cd09271">
    <property type="entry name" value="RNase_H2-C"/>
    <property type="match status" value="1"/>
</dbReference>
<sequence length="143" mass="15981">MAIHLNCSKKVVESLADGQPEIHFMPCSIKCDGPANVSKFFKPTANDKDPNYMKASFRGRPLNGEELTLPSGYKGVIVQETKRPLVENVERTLHASSMFDKIVYWNWDKLPSANDSFISALSWIDISEAVSLSFCCFSESLCL</sequence>
<dbReference type="InterPro" id="IPR013924">
    <property type="entry name" value="RNase_H2_suC"/>
</dbReference>
<dbReference type="Gene3D" id="2.40.128.680">
    <property type="match status" value="1"/>
</dbReference>